<evidence type="ECO:0000313" key="3">
    <source>
        <dbReference type="EMBL" id="QHT02583.1"/>
    </source>
</evidence>
<evidence type="ECO:0000259" key="2">
    <source>
        <dbReference type="Pfam" id="PF00149"/>
    </source>
</evidence>
<feature type="compositionally biased region" description="Polar residues" evidence="1">
    <location>
        <begin position="95"/>
        <end position="105"/>
    </location>
</feature>
<dbReference type="GO" id="GO:0016787">
    <property type="term" value="F:hydrolase activity"/>
    <property type="evidence" value="ECO:0007669"/>
    <property type="project" value="InterPro"/>
</dbReference>
<feature type="compositionally biased region" description="Basic and acidic residues" evidence="1">
    <location>
        <begin position="106"/>
        <end position="128"/>
    </location>
</feature>
<dbReference type="InterPro" id="IPR029052">
    <property type="entry name" value="Metallo-depent_PP-like"/>
</dbReference>
<protein>
    <recommendedName>
        <fullName evidence="2">Calcineurin-like phosphoesterase domain-containing protein</fullName>
    </recommendedName>
</protein>
<feature type="region of interest" description="Disordered" evidence="1">
    <location>
        <begin position="63"/>
        <end position="128"/>
    </location>
</feature>
<dbReference type="EMBL" id="MN739396">
    <property type="protein sequence ID" value="QHT02583.1"/>
    <property type="molecule type" value="Genomic_DNA"/>
</dbReference>
<proteinExistence type="predicted"/>
<dbReference type="InterPro" id="IPR004843">
    <property type="entry name" value="Calcineurin-like_PHP"/>
</dbReference>
<reference evidence="3" key="1">
    <citation type="journal article" date="2020" name="Nature">
        <title>Giant virus diversity and host interactions through global metagenomics.</title>
        <authorList>
            <person name="Schulz F."/>
            <person name="Roux S."/>
            <person name="Paez-Espino D."/>
            <person name="Jungbluth S."/>
            <person name="Walsh D.A."/>
            <person name="Denef V.J."/>
            <person name="McMahon K.D."/>
            <person name="Konstantinidis K.T."/>
            <person name="Eloe-Fadrosh E.A."/>
            <person name="Kyrpides N.C."/>
            <person name="Woyke T."/>
        </authorList>
    </citation>
    <scope>NUCLEOTIDE SEQUENCE</scope>
    <source>
        <strain evidence="3">GVMAG-M-3300020595-32</strain>
    </source>
</reference>
<name>A0A6C0CE60_9ZZZZ</name>
<evidence type="ECO:0000256" key="1">
    <source>
        <dbReference type="SAM" id="MobiDB-lite"/>
    </source>
</evidence>
<dbReference type="Gene3D" id="3.60.21.10">
    <property type="match status" value="1"/>
</dbReference>
<sequence>MSCKSLKFNGVELADFTDTQLKQLCLKHQIITTSEAHNMPKEQLLIEIKKFLTFKMNKYKSRRLSQPNIMNPGKGSTGPPQSAEQYNRDRRMSEPITSSEVTAATESHEARQRVESGKNEIRDMKSNPDMKKFDQLGMYPAVPRVVAIGDLHGDLKVSLQALRLAKVIPSNIFPYNVDKISWSGGNTWVVQCGDQIDRCRPDSWKKNCIEDWSDVVEDEGSNMRIIKIFQNLDVEARKVGGRVLGIIGNHELMNVDKDYRYVSPEEFLEFVPQSQRGPKFTDDGYPLGYYHRLKSFERGGNIAKHYAYQKKSVIQIGKFIFVHGGVGHALASKYTLHELNSIVRKWLLKDGTEEDDKVFDEIFRSDDDISPFWCRLYSEEDDENENTEQGFNQLMSILNKRNETIQPIDGMVVAHTPQFMNDRYLNSRYNNRLWRVDVGMSRAFGKHDMCGDNKFRQIQVLVINNDSEFEILKAPYNGRERCEGIGDNVDIHNQSMPF</sequence>
<dbReference type="SUPFAM" id="SSF56300">
    <property type="entry name" value="Metallo-dependent phosphatases"/>
    <property type="match status" value="1"/>
</dbReference>
<dbReference type="AlphaFoldDB" id="A0A6C0CE60"/>
<organism evidence="3">
    <name type="scientific">viral metagenome</name>
    <dbReference type="NCBI Taxonomy" id="1070528"/>
    <lineage>
        <taxon>unclassified sequences</taxon>
        <taxon>metagenomes</taxon>
        <taxon>organismal metagenomes</taxon>
    </lineage>
</organism>
<feature type="domain" description="Calcineurin-like phosphoesterase" evidence="2">
    <location>
        <begin position="144"/>
        <end position="417"/>
    </location>
</feature>
<accession>A0A6C0CE60</accession>
<dbReference type="Pfam" id="PF00149">
    <property type="entry name" value="Metallophos"/>
    <property type="match status" value="1"/>
</dbReference>
<dbReference type="PANTHER" id="PTHR46546">
    <property type="entry name" value="SHEWANELLA-LIKE PROTEIN PHOSPHATASE 1"/>
    <property type="match status" value="1"/>
</dbReference>
<dbReference type="PANTHER" id="PTHR46546:SF4">
    <property type="entry name" value="SHEWANELLA-LIKE PROTEIN PHOSPHATASE 1"/>
    <property type="match status" value="1"/>
</dbReference>